<dbReference type="RefSeq" id="XP_002788129.1">
    <property type="nucleotide sequence ID" value="XM_002788083.1"/>
</dbReference>
<protein>
    <submittedName>
        <fullName evidence="1">Uncharacterized protein</fullName>
    </submittedName>
</protein>
<organism evidence="2">
    <name type="scientific">Perkinsus marinus (strain ATCC 50983 / TXsc)</name>
    <dbReference type="NCBI Taxonomy" id="423536"/>
    <lineage>
        <taxon>Eukaryota</taxon>
        <taxon>Sar</taxon>
        <taxon>Alveolata</taxon>
        <taxon>Perkinsozoa</taxon>
        <taxon>Perkinsea</taxon>
        <taxon>Perkinsida</taxon>
        <taxon>Perkinsidae</taxon>
        <taxon>Perkinsus</taxon>
    </lineage>
</organism>
<dbReference type="AlphaFoldDB" id="C5K6K5"/>
<gene>
    <name evidence="1" type="ORF">Pmar_PMAR006819</name>
</gene>
<reference evidence="1 2" key="1">
    <citation type="submission" date="2008-07" db="EMBL/GenBank/DDBJ databases">
        <authorList>
            <person name="El-Sayed N."/>
            <person name="Caler E."/>
            <person name="Inman J."/>
            <person name="Amedeo P."/>
            <person name="Hass B."/>
            <person name="Wortman J."/>
        </authorList>
    </citation>
    <scope>NUCLEOTIDE SEQUENCE [LARGE SCALE GENOMIC DNA]</scope>
    <source>
        <strain evidence="2">ATCC 50983 / TXsc</strain>
    </source>
</reference>
<sequence length="59" mass="6615">MSSATSSPRYIHHCCPEAFTPPRRGVLPTTTASCELWPTANLSRSFDTNTCREAMERLK</sequence>
<accession>C5K6K5</accession>
<name>C5K6K5_PERM5</name>
<evidence type="ECO:0000313" key="2">
    <source>
        <dbReference type="Proteomes" id="UP000007800"/>
    </source>
</evidence>
<dbReference type="GeneID" id="9058812"/>
<evidence type="ECO:0000313" key="1">
    <source>
        <dbReference type="EMBL" id="EER19925.1"/>
    </source>
</evidence>
<feature type="non-terminal residue" evidence="1">
    <location>
        <position position="59"/>
    </location>
</feature>
<proteinExistence type="predicted"/>
<dbReference type="Proteomes" id="UP000007800">
    <property type="component" value="Unassembled WGS sequence"/>
</dbReference>
<dbReference type="InParanoid" id="C5K6K5"/>
<keyword evidence="2" id="KW-1185">Reference proteome</keyword>
<dbReference type="EMBL" id="GG670888">
    <property type="protein sequence ID" value="EER19925.1"/>
    <property type="molecule type" value="Genomic_DNA"/>
</dbReference>